<name>A0ABW5TY74_9RHOB</name>
<gene>
    <name evidence="2" type="ORF">ACFSUD_00945</name>
</gene>
<dbReference type="InterPro" id="IPR027417">
    <property type="entry name" value="P-loop_NTPase"/>
</dbReference>
<dbReference type="Pfam" id="PF07475">
    <property type="entry name" value="Hpr_kinase_C"/>
    <property type="match status" value="1"/>
</dbReference>
<evidence type="ECO:0000259" key="1">
    <source>
        <dbReference type="Pfam" id="PF07475"/>
    </source>
</evidence>
<dbReference type="RefSeq" id="WP_386370543.1">
    <property type="nucleotide sequence ID" value="NZ_JBHUMP010000001.1"/>
</dbReference>
<dbReference type="Gene3D" id="3.40.50.300">
    <property type="entry name" value="P-loop containing nucleotide triphosphate hydrolases"/>
    <property type="match status" value="1"/>
</dbReference>
<keyword evidence="2" id="KW-0808">Transferase</keyword>
<accession>A0ABW5TY74</accession>
<sequence length="142" mass="14955">MTKASVILHATSLRITQKAVLIIGPSGSGKSSLALQLLALGAGLISDDRTLVSRRQDALLASAPEQIAGLIEARGVGLLQVPPAAPAPVALVVDLAIRERDRLPLLHHHRVLGIDVTCLHNADSPHFAAAIMLYLKGSRKDT</sequence>
<feature type="domain" description="HPr kinase/phosphorylase C-terminal" evidence="1">
    <location>
        <begin position="6"/>
        <end position="81"/>
    </location>
</feature>
<keyword evidence="3" id="KW-1185">Reference proteome</keyword>
<evidence type="ECO:0000313" key="2">
    <source>
        <dbReference type="EMBL" id="MFD2738127.1"/>
    </source>
</evidence>
<dbReference type="Proteomes" id="UP001597474">
    <property type="component" value="Unassembled WGS sequence"/>
</dbReference>
<comment type="caution">
    <text evidence="2">The sequence shown here is derived from an EMBL/GenBank/DDBJ whole genome shotgun (WGS) entry which is preliminary data.</text>
</comment>
<protein>
    <submittedName>
        <fullName evidence="2">HPr kinase/phosphorylase</fullName>
    </submittedName>
</protein>
<dbReference type="EMBL" id="JBHUMP010000001">
    <property type="protein sequence ID" value="MFD2738127.1"/>
    <property type="molecule type" value="Genomic_DNA"/>
</dbReference>
<dbReference type="GO" id="GO:0016301">
    <property type="term" value="F:kinase activity"/>
    <property type="evidence" value="ECO:0007669"/>
    <property type="project" value="UniProtKB-KW"/>
</dbReference>
<evidence type="ECO:0000313" key="3">
    <source>
        <dbReference type="Proteomes" id="UP001597474"/>
    </source>
</evidence>
<dbReference type="InterPro" id="IPR011104">
    <property type="entry name" value="Hpr_kin/Pase_C"/>
</dbReference>
<reference evidence="3" key="1">
    <citation type="journal article" date="2019" name="Int. J. Syst. Evol. Microbiol.">
        <title>The Global Catalogue of Microorganisms (GCM) 10K type strain sequencing project: providing services to taxonomists for standard genome sequencing and annotation.</title>
        <authorList>
            <consortium name="The Broad Institute Genomics Platform"/>
            <consortium name="The Broad Institute Genome Sequencing Center for Infectious Disease"/>
            <person name="Wu L."/>
            <person name="Ma J."/>
        </authorList>
    </citation>
    <scope>NUCLEOTIDE SEQUENCE [LARGE SCALE GENOMIC DNA]</scope>
    <source>
        <strain evidence="3">TISTR 2562</strain>
    </source>
</reference>
<keyword evidence="2" id="KW-0418">Kinase</keyword>
<organism evidence="2 3">
    <name type="scientific">Sulfitobacter aestuarii</name>
    <dbReference type="NCBI Taxonomy" id="2161676"/>
    <lineage>
        <taxon>Bacteria</taxon>
        <taxon>Pseudomonadati</taxon>
        <taxon>Pseudomonadota</taxon>
        <taxon>Alphaproteobacteria</taxon>
        <taxon>Rhodobacterales</taxon>
        <taxon>Roseobacteraceae</taxon>
        <taxon>Sulfitobacter</taxon>
    </lineage>
</organism>
<proteinExistence type="predicted"/>
<dbReference type="SUPFAM" id="SSF53795">
    <property type="entry name" value="PEP carboxykinase-like"/>
    <property type="match status" value="1"/>
</dbReference>